<dbReference type="InterPro" id="IPR005935">
    <property type="entry name" value="Mev_decarb"/>
</dbReference>
<dbReference type="FunFam" id="3.30.230.10:FF:000072">
    <property type="entry name" value="Diphosphomevalonate decarboxylase"/>
    <property type="match status" value="1"/>
</dbReference>
<evidence type="ECO:0000313" key="11">
    <source>
        <dbReference type="Proteomes" id="UP000290909"/>
    </source>
</evidence>
<organism evidence="10 11">
    <name type="scientific">Acholeplasma hippikon</name>
    <dbReference type="NCBI Taxonomy" id="264636"/>
    <lineage>
        <taxon>Bacteria</taxon>
        <taxon>Bacillati</taxon>
        <taxon>Mycoplasmatota</taxon>
        <taxon>Mollicutes</taxon>
        <taxon>Acholeplasmatales</taxon>
        <taxon>Acholeplasmataceae</taxon>
        <taxon>Acholeplasma</taxon>
    </lineage>
</organism>
<keyword evidence="5" id="KW-0067">ATP-binding</keyword>
<evidence type="ECO:0000256" key="5">
    <source>
        <dbReference type="ARBA" id="ARBA00022840"/>
    </source>
</evidence>
<gene>
    <name evidence="10" type="ORF">NCTC10172_00503</name>
</gene>
<dbReference type="STRING" id="1408416.GCA_000702765_00977"/>
<evidence type="ECO:0000256" key="3">
    <source>
        <dbReference type="ARBA" id="ARBA00022516"/>
    </source>
</evidence>
<proteinExistence type="inferred from homology"/>
<keyword evidence="11" id="KW-1185">Reference proteome</keyword>
<evidence type="ECO:0000256" key="4">
    <source>
        <dbReference type="ARBA" id="ARBA00022741"/>
    </source>
</evidence>
<dbReference type="Pfam" id="PF18376">
    <property type="entry name" value="MDD_C"/>
    <property type="match status" value="1"/>
</dbReference>
<evidence type="ECO:0000313" key="10">
    <source>
        <dbReference type="EMBL" id="VEU82492.1"/>
    </source>
</evidence>
<keyword evidence="7" id="KW-0456">Lyase</keyword>
<evidence type="ECO:0000256" key="7">
    <source>
        <dbReference type="ARBA" id="ARBA00023239"/>
    </source>
</evidence>
<dbReference type="GO" id="GO:0019287">
    <property type="term" value="P:isopentenyl diphosphate biosynthetic process, mevalonate pathway"/>
    <property type="evidence" value="ECO:0007669"/>
    <property type="project" value="InterPro"/>
</dbReference>
<dbReference type="PANTHER" id="PTHR10977">
    <property type="entry name" value="DIPHOSPHOMEVALONATE DECARBOXYLASE"/>
    <property type="match status" value="1"/>
</dbReference>
<keyword evidence="6" id="KW-0443">Lipid metabolism</keyword>
<accession>A0A449BJ74</accession>
<evidence type="ECO:0000256" key="1">
    <source>
        <dbReference type="ARBA" id="ARBA00008831"/>
    </source>
</evidence>
<evidence type="ECO:0000259" key="8">
    <source>
        <dbReference type="Pfam" id="PF18376"/>
    </source>
</evidence>
<dbReference type="SUPFAM" id="SSF54211">
    <property type="entry name" value="Ribosomal protein S5 domain 2-like"/>
    <property type="match status" value="1"/>
</dbReference>
<dbReference type="GO" id="GO:0004163">
    <property type="term" value="F:diphosphomevalonate decarboxylase activity"/>
    <property type="evidence" value="ECO:0007669"/>
    <property type="project" value="UniProtKB-EC"/>
</dbReference>
<dbReference type="AlphaFoldDB" id="A0A449BJ74"/>
<dbReference type="NCBIfam" id="TIGR01240">
    <property type="entry name" value="mevDPdecarb"/>
    <property type="match status" value="1"/>
</dbReference>
<dbReference type="EC" id="4.1.1.33" evidence="2"/>
<dbReference type="EMBL" id="LR215050">
    <property type="protein sequence ID" value="VEU82492.1"/>
    <property type="molecule type" value="Genomic_DNA"/>
</dbReference>
<dbReference type="Proteomes" id="UP000290909">
    <property type="component" value="Chromosome"/>
</dbReference>
<dbReference type="SUPFAM" id="SSF55060">
    <property type="entry name" value="GHMP Kinase, C-terminal domain"/>
    <property type="match status" value="1"/>
</dbReference>
<dbReference type="KEGG" id="ahk:NCTC10172_00503"/>
<dbReference type="PANTHER" id="PTHR10977:SF3">
    <property type="entry name" value="DIPHOSPHOMEVALONATE DECARBOXYLASE"/>
    <property type="match status" value="1"/>
</dbReference>
<dbReference type="GO" id="GO:0005524">
    <property type="term" value="F:ATP binding"/>
    <property type="evidence" value="ECO:0007669"/>
    <property type="project" value="UniProtKB-KW"/>
</dbReference>
<comment type="similarity">
    <text evidence="1">Belongs to the diphosphomevalonate decarboxylase family.</text>
</comment>
<dbReference type="PIRSF" id="PIRSF015950">
    <property type="entry name" value="Mev_P_decrbx"/>
    <property type="match status" value="1"/>
</dbReference>
<dbReference type="Gene3D" id="3.30.70.890">
    <property type="entry name" value="GHMP kinase, C-terminal domain"/>
    <property type="match status" value="1"/>
</dbReference>
<feature type="domain" description="Diphosphomevalonate decarboxylase-like N-terminal" evidence="9">
    <location>
        <begin position="7"/>
        <end position="162"/>
    </location>
</feature>
<dbReference type="InterPro" id="IPR041431">
    <property type="entry name" value="Mvd1_C"/>
</dbReference>
<feature type="domain" description="Mvd1 C-terminal" evidence="8">
    <location>
        <begin position="173"/>
        <end position="299"/>
    </location>
</feature>
<dbReference type="InterPro" id="IPR036554">
    <property type="entry name" value="GHMP_kinase_C_sf"/>
</dbReference>
<sequence>MKATAKAHVNIALIKYWGKKDIELNLPLTSSLSFTLDKFYTKTTVHYKKELIEDQLYIDQRYITGPEYERVTKYLSKIRQMYNIPYYAMIESENYVPKKAGVASSSSAFAALALAATRAYGIDLSEKELSSLARLGSGSAARSIYGGFAFWNEGYDHLSSYAEPFNGFEDMAVLVCMVDDREKKISSRDAMLELTKNEENKNDWIENTNDFIEQIKEAFINDDFDTVGGIAESHAMLMHYYMQEDGIDYLTDQSFKIIDLTEKLRGQGFPVYATMDAGPNVKILTKKEYIKDVIGSYEKLAKVTVCYKGEGAKIIW</sequence>
<dbReference type="InterPro" id="IPR020568">
    <property type="entry name" value="Ribosomal_Su5_D2-typ_SF"/>
</dbReference>
<name>A0A449BJ74_9MOLU</name>
<dbReference type="Pfam" id="PF22700">
    <property type="entry name" value="MVD-like_N"/>
    <property type="match status" value="1"/>
</dbReference>
<keyword evidence="4" id="KW-0547">Nucleotide-binding</keyword>
<dbReference type="InterPro" id="IPR029765">
    <property type="entry name" value="Mev_diP_decarb"/>
</dbReference>
<dbReference type="InterPro" id="IPR053859">
    <property type="entry name" value="MVD-like_N"/>
</dbReference>
<evidence type="ECO:0000256" key="2">
    <source>
        <dbReference type="ARBA" id="ARBA00012296"/>
    </source>
</evidence>
<keyword evidence="3" id="KW-0444">Lipid biosynthesis</keyword>
<protein>
    <recommendedName>
        <fullName evidence="2">diphosphomevalonate decarboxylase</fullName>
        <ecNumber evidence="2">4.1.1.33</ecNumber>
    </recommendedName>
</protein>
<reference evidence="10 11" key="1">
    <citation type="submission" date="2019-01" db="EMBL/GenBank/DDBJ databases">
        <authorList>
            <consortium name="Pathogen Informatics"/>
        </authorList>
    </citation>
    <scope>NUCLEOTIDE SEQUENCE [LARGE SCALE GENOMIC DNA]</scope>
    <source>
        <strain evidence="10 11">NCTC10172</strain>
    </source>
</reference>
<evidence type="ECO:0000256" key="6">
    <source>
        <dbReference type="ARBA" id="ARBA00023098"/>
    </source>
</evidence>
<dbReference type="Gene3D" id="3.30.230.10">
    <property type="match status" value="1"/>
</dbReference>
<dbReference type="InterPro" id="IPR014721">
    <property type="entry name" value="Ribsml_uS5_D2-typ_fold_subgr"/>
</dbReference>
<dbReference type="GO" id="GO:0005829">
    <property type="term" value="C:cytosol"/>
    <property type="evidence" value="ECO:0007669"/>
    <property type="project" value="InterPro"/>
</dbReference>
<evidence type="ECO:0000259" key="9">
    <source>
        <dbReference type="Pfam" id="PF22700"/>
    </source>
</evidence>